<proteinExistence type="predicted"/>
<feature type="transmembrane region" description="Helical" evidence="20">
    <location>
        <begin position="811"/>
        <end position="831"/>
    </location>
</feature>
<evidence type="ECO:0000256" key="17">
    <source>
        <dbReference type="ARBA" id="ARBA00023180"/>
    </source>
</evidence>
<dbReference type="InterPro" id="IPR003609">
    <property type="entry name" value="Pan_app"/>
</dbReference>
<dbReference type="PROSITE" id="PS00108">
    <property type="entry name" value="PROTEIN_KINASE_ST"/>
    <property type="match status" value="2"/>
</dbReference>
<dbReference type="OMA" id="KMGWNLK"/>
<dbReference type="SMART" id="SM00108">
    <property type="entry name" value="B_lectin"/>
    <property type="match status" value="2"/>
</dbReference>
<dbReference type="GO" id="GO:0005886">
    <property type="term" value="C:plasma membrane"/>
    <property type="evidence" value="ECO:0007669"/>
    <property type="project" value="UniProtKB-SubCell"/>
</dbReference>
<dbReference type="InterPro" id="IPR001480">
    <property type="entry name" value="Bulb-type_lectin_dom"/>
</dbReference>
<evidence type="ECO:0000256" key="9">
    <source>
        <dbReference type="ARBA" id="ARBA00022734"/>
    </source>
</evidence>
<dbReference type="SMART" id="SM00473">
    <property type="entry name" value="PAN_AP"/>
    <property type="match status" value="2"/>
</dbReference>
<evidence type="ECO:0000256" key="6">
    <source>
        <dbReference type="ARBA" id="ARBA00022679"/>
    </source>
</evidence>
<evidence type="ECO:0000256" key="16">
    <source>
        <dbReference type="ARBA" id="ARBA00023170"/>
    </source>
</evidence>
<dbReference type="InterPro" id="IPR011009">
    <property type="entry name" value="Kinase-like_dom_sf"/>
</dbReference>
<evidence type="ECO:0000256" key="8">
    <source>
        <dbReference type="ARBA" id="ARBA00022729"/>
    </source>
</evidence>
<keyword evidence="12" id="KW-0067">ATP-binding</keyword>
<dbReference type="Gene3D" id="3.30.200.20">
    <property type="entry name" value="Phosphorylase Kinase, domain 1"/>
    <property type="match status" value="2"/>
</dbReference>
<evidence type="ECO:0000256" key="3">
    <source>
        <dbReference type="ARBA" id="ARBA00022475"/>
    </source>
</evidence>
<evidence type="ECO:0000256" key="19">
    <source>
        <dbReference type="ARBA" id="ARBA00048679"/>
    </source>
</evidence>
<dbReference type="SUPFAM" id="SSF51110">
    <property type="entry name" value="alpha-D-mannose-specific plant lectins"/>
    <property type="match status" value="2"/>
</dbReference>
<keyword evidence="17" id="KW-0325">Glycoprotein</keyword>
<dbReference type="PROSITE" id="PS50948">
    <property type="entry name" value="PAN"/>
    <property type="match status" value="2"/>
</dbReference>
<keyword evidence="5" id="KW-0597">Phosphoprotein</keyword>
<comment type="subcellular location">
    <subcellularLocation>
        <location evidence="1">Cell membrane</location>
        <topology evidence="1">Single-pass type I membrane protein</topology>
    </subcellularLocation>
</comment>
<keyword evidence="16 25" id="KW-0675">Receptor</keyword>
<evidence type="ECO:0000256" key="4">
    <source>
        <dbReference type="ARBA" id="ARBA00022527"/>
    </source>
</evidence>
<dbReference type="FunFam" id="2.90.10.10:FF:000001">
    <property type="entry name" value="G-type lectin S-receptor-like serine/threonine-protein kinase"/>
    <property type="match status" value="2"/>
</dbReference>
<dbReference type="EMBL" id="KQ483770">
    <property type="protein sequence ID" value="KYP41488.1"/>
    <property type="molecule type" value="Genomic_DNA"/>
</dbReference>
<keyword evidence="4" id="KW-0723">Serine/threonine-protein kinase</keyword>
<dbReference type="FunFam" id="3.30.200.20:FF:000195">
    <property type="entry name" value="G-type lectin S-receptor-like serine/threonine-protein kinase"/>
    <property type="match status" value="1"/>
</dbReference>
<dbReference type="Pfam" id="PF07714">
    <property type="entry name" value="PK_Tyr_Ser-Thr"/>
    <property type="match status" value="2"/>
</dbReference>
<evidence type="ECO:0000256" key="18">
    <source>
        <dbReference type="ARBA" id="ARBA00047899"/>
    </source>
</evidence>
<evidence type="ECO:0000256" key="10">
    <source>
        <dbReference type="ARBA" id="ARBA00022741"/>
    </source>
</evidence>
<dbReference type="GO" id="GO:0004674">
    <property type="term" value="F:protein serine/threonine kinase activity"/>
    <property type="evidence" value="ECO:0007669"/>
    <property type="project" value="UniProtKB-KW"/>
</dbReference>
<evidence type="ECO:0000256" key="7">
    <source>
        <dbReference type="ARBA" id="ARBA00022692"/>
    </source>
</evidence>
<dbReference type="SUPFAM" id="SSF56112">
    <property type="entry name" value="Protein kinase-like (PK-like)"/>
    <property type="match status" value="2"/>
</dbReference>
<reference evidence="25" key="1">
    <citation type="journal article" date="2012" name="Nat. Biotechnol.">
        <title>Draft genome sequence of pigeonpea (Cajanus cajan), an orphan legume crop of resource-poor farmers.</title>
        <authorList>
            <person name="Varshney R.K."/>
            <person name="Chen W."/>
            <person name="Li Y."/>
            <person name="Bharti A.K."/>
            <person name="Saxena R.K."/>
            <person name="Schlueter J.A."/>
            <person name="Donoghue M.T."/>
            <person name="Azam S."/>
            <person name="Fan G."/>
            <person name="Whaley A.M."/>
            <person name="Farmer A.D."/>
            <person name="Sheridan J."/>
            <person name="Iwata A."/>
            <person name="Tuteja R."/>
            <person name="Penmetsa R.V."/>
            <person name="Wu W."/>
            <person name="Upadhyaya H.D."/>
            <person name="Yang S.P."/>
            <person name="Shah T."/>
            <person name="Saxena K.B."/>
            <person name="Michael T."/>
            <person name="McCombie W.R."/>
            <person name="Yang B."/>
            <person name="Zhang G."/>
            <person name="Yang H."/>
            <person name="Wang J."/>
            <person name="Spillane C."/>
            <person name="Cook D.R."/>
            <person name="May G.D."/>
            <person name="Xu X."/>
            <person name="Jackson S.A."/>
        </authorList>
    </citation>
    <scope>NUCLEOTIDE SEQUENCE [LARGE SCALE GENOMIC DNA]</scope>
</reference>
<dbReference type="Gene3D" id="3.50.4.10">
    <property type="entry name" value="Hepatocyte Growth Factor"/>
    <property type="match status" value="1"/>
</dbReference>
<feature type="transmembrane region" description="Helical" evidence="20">
    <location>
        <begin position="1276"/>
        <end position="1296"/>
    </location>
</feature>
<evidence type="ECO:0000256" key="11">
    <source>
        <dbReference type="ARBA" id="ARBA00022777"/>
    </source>
</evidence>
<keyword evidence="8 21" id="KW-0732">Signal</keyword>
<gene>
    <name evidence="25" type="ORF">KK1_037136</name>
</gene>
<evidence type="ECO:0000256" key="2">
    <source>
        <dbReference type="ARBA" id="ARBA00012513"/>
    </source>
</evidence>
<keyword evidence="11 25" id="KW-0418">Kinase</keyword>
<evidence type="ECO:0000256" key="5">
    <source>
        <dbReference type="ARBA" id="ARBA00022553"/>
    </source>
</evidence>
<keyword evidence="3" id="KW-1003">Cell membrane</keyword>
<evidence type="ECO:0000256" key="13">
    <source>
        <dbReference type="ARBA" id="ARBA00022989"/>
    </source>
</evidence>
<dbReference type="FunFam" id="2.90.10.30:FF:000003">
    <property type="entry name" value="Os04g0303100 protein"/>
    <property type="match status" value="2"/>
</dbReference>
<dbReference type="PANTHER" id="PTHR27002:SF932">
    <property type="entry name" value="RECEPTOR-LIKE SERINE_THREONINE-PROTEIN KINASE"/>
    <property type="match status" value="1"/>
</dbReference>
<keyword evidence="14 20" id="KW-0472">Membrane</keyword>
<dbReference type="InterPro" id="IPR036426">
    <property type="entry name" value="Bulb-type_lectin_dom_sf"/>
</dbReference>
<evidence type="ECO:0000256" key="20">
    <source>
        <dbReference type="SAM" id="Phobius"/>
    </source>
</evidence>
<comment type="catalytic activity">
    <reaction evidence="18">
        <text>L-threonyl-[protein] + ATP = O-phospho-L-threonyl-[protein] + ADP + H(+)</text>
        <dbReference type="Rhea" id="RHEA:46608"/>
        <dbReference type="Rhea" id="RHEA-COMP:11060"/>
        <dbReference type="Rhea" id="RHEA-COMP:11605"/>
        <dbReference type="ChEBI" id="CHEBI:15378"/>
        <dbReference type="ChEBI" id="CHEBI:30013"/>
        <dbReference type="ChEBI" id="CHEBI:30616"/>
        <dbReference type="ChEBI" id="CHEBI:61977"/>
        <dbReference type="ChEBI" id="CHEBI:456216"/>
        <dbReference type="EC" id="2.7.11.1"/>
    </reaction>
</comment>
<evidence type="ECO:0000256" key="14">
    <source>
        <dbReference type="ARBA" id="ARBA00023136"/>
    </source>
</evidence>
<evidence type="ECO:0000256" key="12">
    <source>
        <dbReference type="ARBA" id="ARBA00022840"/>
    </source>
</evidence>
<dbReference type="Pfam" id="PF00954">
    <property type="entry name" value="S_locus_glycop"/>
    <property type="match status" value="2"/>
</dbReference>
<keyword evidence="10" id="KW-0547">Nucleotide-binding</keyword>
<keyword evidence="9" id="KW-0430">Lectin</keyword>
<name>A0A151RFX6_CAJCA</name>
<feature type="domain" description="Bulb-type lectin" evidence="23">
    <location>
        <begin position="835"/>
        <end position="960"/>
    </location>
</feature>
<dbReference type="InterPro" id="IPR021820">
    <property type="entry name" value="S-locus_recpt_kinase_C"/>
</dbReference>
<dbReference type="EC" id="2.7.11.1" evidence="2"/>
<feature type="domain" description="Protein kinase" evidence="22">
    <location>
        <begin position="1340"/>
        <end position="1617"/>
    </location>
</feature>
<dbReference type="FunFam" id="1.10.510.10:FF:000060">
    <property type="entry name" value="G-type lectin S-receptor-like serine/threonine-protein kinase"/>
    <property type="match status" value="2"/>
</dbReference>
<evidence type="ECO:0000259" key="23">
    <source>
        <dbReference type="PROSITE" id="PS50927"/>
    </source>
</evidence>
<dbReference type="InterPro" id="IPR008271">
    <property type="entry name" value="Ser/Thr_kinase_AS"/>
</dbReference>
<dbReference type="SMART" id="SM00220">
    <property type="entry name" value="S_TKc"/>
    <property type="match status" value="2"/>
</dbReference>
<feature type="domain" description="Apple" evidence="24">
    <location>
        <begin position="1152"/>
        <end position="1235"/>
    </location>
</feature>
<feature type="domain" description="Apple" evidence="24">
    <location>
        <begin position="342"/>
        <end position="425"/>
    </location>
</feature>
<dbReference type="Pfam" id="PF08276">
    <property type="entry name" value="PAN_2"/>
    <property type="match status" value="2"/>
</dbReference>
<dbReference type="CDD" id="cd14066">
    <property type="entry name" value="STKc_IRAK"/>
    <property type="match status" value="2"/>
</dbReference>
<dbReference type="Gene3D" id="1.10.510.10">
    <property type="entry name" value="Transferase(Phosphotransferase) domain 1"/>
    <property type="match status" value="2"/>
</dbReference>
<feature type="domain" description="Bulb-type lectin" evidence="23">
    <location>
        <begin position="18"/>
        <end position="143"/>
    </location>
</feature>
<keyword evidence="6" id="KW-0808">Transferase</keyword>
<dbReference type="PROSITE" id="PS50927">
    <property type="entry name" value="BULB_LECTIN"/>
    <property type="match status" value="2"/>
</dbReference>
<comment type="catalytic activity">
    <reaction evidence="19">
        <text>L-seryl-[protein] + ATP = O-phospho-L-seryl-[protein] + ADP + H(+)</text>
        <dbReference type="Rhea" id="RHEA:17989"/>
        <dbReference type="Rhea" id="RHEA-COMP:9863"/>
        <dbReference type="Rhea" id="RHEA-COMP:11604"/>
        <dbReference type="ChEBI" id="CHEBI:15378"/>
        <dbReference type="ChEBI" id="CHEBI:29999"/>
        <dbReference type="ChEBI" id="CHEBI:30616"/>
        <dbReference type="ChEBI" id="CHEBI:83421"/>
        <dbReference type="ChEBI" id="CHEBI:456216"/>
        <dbReference type="EC" id="2.7.11.1"/>
    </reaction>
</comment>
<dbReference type="CDD" id="cd01098">
    <property type="entry name" value="PAN_AP_plant"/>
    <property type="match status" value="2"/>
</dbReference>
<dbReference type="Gene3D" id="2.90.10.10">
    <property type="entry name" value="Bulb-type lectin domain"/>
    <property type="match status" value="2"/>
</dbReference>
<dbReference type="InterPro" id="IPR000719">
    <property type="entry name" value="Prot_kinase_dom"/>
</dbReference>
<protein>
    <recommendedName>
        <fullName evidence="2">non-specific serine/threonine protein kinase</fullName>
        <ecNumber evidence="2">2.7.11.1</ecNumber>
    </recommendedName>
</protein>
<keyword evidence="26" id="KW-1185">Reference proteome</keyword>
<dbReference type="PANTHER" id="PTHR27002">
    <property type="entry name" value="RECEPTOR-LIKE SERINE/THREONINE-PROTEIN KINASE SD1-8"/>
    <property type="match status" value="1"/>
</dbReference>
<dbReference type="GO" id="GO:0048544">
    <property type="term" value="P:recognition of pollen"/>
    <property type="evidence" value="ECO:0007669"/>
    <property type="project" value="InterPro"/>
</dbReference>
<organism evidence="25 26">
    <name type="scientific">Cajanus cajan</name>
    <name type="common">Pigeon pea</name>
    <name type="synonym">Cajanus indicus</name>
    <dbReference type="NCBI Taxonomy" id="3821"/>
    <lineage>
        <taxon>Eukaryota</taxon>
        <taxon>Viridiplantae</taxon>
        <taxon>Streptophyta</taxon>
        <taxon>Embryophyta</taxon>
        <taxon>Tracheophyta</taxon>
        <taxon>Spermatophyta</taxon>
        <taxon>Magnoliopsida</taxon>
        <taxon>eudicotyledons</taxon>
        <taxon>Gunneridae</taxon>
        <taxon>Pentapetalae</taxon>
        <taxon>rosids</taxon>
        <taxon>fabids</taxon>
        <taxon>Fabales</taxon>
        <taxon>Fabaceae</taxon>
        <taxon>Papilionoideae</taxon>
        <taxon>50 kb inversion clade</taxon>
        <taxon>NPAAA clade</taxon>
        <taxon>indigoferoid/millettioid clade</taxon>
        <taxon>Phaseoleae</taxon>
        <taxon>Cajanus</taxon>
    </lineage>
</organism>
<dbReference type="FunFam" id="3.50.4.10:FF:000002">
    <property type="entry name" value="G-type lectin S-receptor-like serine/threonine-protein kinase"/>
    <property type="match status" value="1"/>
</dbReference>
<feature type="signal peptide" evidence="21">
    <location>
        <begin position="1"/>
        <end position="16"/>
    </location>
</feature>
<dbReference type="InterPro" id="IPR000858">
    <property type="entry name" value="S_locus_glycoprot_dom"/>
</dbReference>
<evidence type="ECO:0000256" key="1">
    <source>
        <dbReference type="ARBA" id="ARBA00004251"/>
    </source>
</evidence>
<accession>A0A151RFX6</accession>
<feature type="transmembrane region" description="Helical" evidence="20">
    <location>
        <begin position="437"/>
        <end position="460"/>
    </location>
</feature>
<feature type="domain" description="Protein kinase" evidence="22">
    <location>
        <begin position="503"/>
        <end position="777"/>
    </location>
</feature>
<dbReference type="GO" id="GO:0030246">
    <property type="term" value="F:carbohydrate binding"/>
    <property type="evidence" value="ECO:0007669"/>
    <property type="project" value="UniProtKB-KW"/>
</dbReference>
<keyword evidence="13 20" id="KW-1133">Transmembrane helix</keyword>
<keyword evidence="7 20" id="KW-0812">Transmembrane</keyword>
<dbReference type="CDD" id="cd00028">
    <property type="entry name" value="B_lectin"/>
    <property type="match status" value="2"/>
</dbReference>
<keyword evidence="15" id="KW-1015">Disulfide bond</keyword>
<evidence type="ECO:0000256" key="15">
    <source>
        <dbReference type="ARBA" id="ARBA00023157"/>
    </source>
</evidence>
<evidence type="ECO:0000313" key="26">
    <source>
        <dbReference type="Proteomes" id="UP000075243"/>
    </source>
</evidence>
<dbReference type="PROSITE" id="PS50011">
    <property type="entry name" value="PROTEIN_KINASE_DOM"/>
    <property type="match status" value="2"/>
</dbReference>
<dbReference type="Pfam" id="PF01453">
    <property type="entry name" value="B_lectin"/>
    <property type="match status" value="2"/>
</dbReference>
<evidence type="ECO:0000313" key="25">
    <source>
        <dbReference type="EMBL" id="KYP41488.1"/>
    </source>
</evidence>
<evidence type="ECO:0000259" key="24">
    <source>
        <dbReference type="PROSITE" id="PS50948"/>
    </source>
</evidence>
<feature type="chain" id="PRO_5007587897" description="non-specific serine/threonine protein kinase" evidence="21">
    <location>
        <begin position="17"/>
        <end position="1657"/>
    </location>
</feature>
<dbReference type="InterPro" id="IPR001245">
    <property type="entry name" value="Ser-Thr/Tyr_kinase_cat_dom"/>
</dbReference>
<dbReference type="Pfam" id="PF11883">
    <property type="entry name" value="DUF3403"/>
    <property type="match status" value="1"/>
</dbReference>
<sequence length="1657" mass="187527">MLVIANLLFFSHQISSETDTLTQFQSLPDGTRTTLVSKDGTFELGFFSPGSSTNRYLGIWFKNIPLKTVVWVANRDNPINNNSTKLTIAKEGNLALLTENDTVHWSTNATAKAININVVAQLLDSGNLVLRDEKDNYSQNLLWQSFDHPSDTLLPGMKLGWEVTKDVNLNRYLTAWNNWEDPSSGHFTYGFSRSTIPEKQMWNGSSLVFRNGPWNGIRFSGTPSLKHRALFGLTYMYDGDECYFQFYPKDKSLISRIVLNQTLYVLQRFIWVEGSQKWELYMTVPGGYCDGYNHCGSFGYCAMVGKSPLCECLHGFEPKSPRNWVARNWSEGCVRSSKTWRCREKNNDGFVLFSNMKVPDTNTSWINRSMTIEECKAKCWENCSCTAYANSDIIGKGSGCILWFGDLLDMRQLPNAGQDLYVRVYISQMGGSTSRKVVVVVTTVVSSVIIAMVAIFMLVYCNSKTKFRGKDNIKTKVKIDEDKEDLELPLFDFDTIACATNDFSSDNKLGQGGFGPVYKGTLPDGQDIAVKRLSHTSTQGLTEFKNEVIFCSKLQHRNLVKVLGCCIEEQEKLLIYEYMPNKSLDFFLFDYSQSKLLDWSKRYNIINGIVRGLLYLHQDSRLRIIHRDLKTSNILLDNDMNPKISDFGLARMCRGDQVEGNTSRVVGTYGYMAPEYAIDGVFSIKSDVYSFGILLLEVLSGKKNKGISCSNDNNNLVGHEFIDTCMGDSYILSQVLRCIHIGLLCVQHQPNDRPNMTSVVVMLTSENALPQPKEPIFLTEMVSTEEDSGQKVYYSTNEVTISKKNFVGKMAILPIMLVVAITKLIFFFSRFSAATDTITQFKSLEDNTTLVSENGTFELGFFTPGSSSPNRYLGIWYKTIPVKTVVWVANRETPIKDNSTKLSITTQGNLVLLNENNNKVIWSTNTTTTTKAILVVAQLLDSGNFVLRDEKDTNPENYLWQSFDHPSDTILPGMKLGWDSKTGLNRRVAAWKNWDDPSPGDFTWAIALTSYPEEVMWKGPKEFYRSGPMKVFAYRFNGSFPYNSVINYTLVTNKEQVYLSYSMNDKSVVSRIVMNQSLYVRQRLTWINDSKAWRVSSQLPGDACDNYNICGAFGICVAGACKCLDGFRPKSVQNWTKMNWDQGCVHNQTWRCWEKNKDGFHKFSKMKAPDTKLSWVNESMTLEECRVKCWENCSCTAYANSDIGEGGSGCVIWFGDLLDLRVNEDGGQDVYVRWAVSETVNSNLILLNVHFSLVNCLLQFFCYENQGVEDKSKKKVVVITSTISAIVVMLLVFIFICRSNNTKIKDIITWIKENNNERKQEDFELPLFDLASIEHATDHFSHHNKLGEGGFGPVYKGTLHDGLEIAVKRLLQTSQQGSKEFKNEVMLCAKLQHRNLVKVLGCCIQENEKLLVYEFMANKSLDFFLFDSSQSKLLDWPKRFSVANGIARGLLYLHQDSRLRIIHRDLKASNVLLDNEMNPKISDFGLARMCRGDQTEGNTNRVVGTYGYMAPEYAFAGIFSIKSDVFSFGVLLLEIVSGKKNTGLSYPNSYSNLIRQAWRLWKDGNLMQFIDSNLEDSCILSEALRCIHIGLLCVQHHPNDRPNMASVVALLSCENALPPPKDPSYLIEETSTESEFYSKNLTSLSNNDVTISMLSAR</sequence>
<dbReference type="Gramene" id="C.cajan_38324.t">
    <property type="protein sequence ID" value="C.cajan_38324.t"/>
    <property type="gene ID" value="C.cajan_38324"/>
</dbReference>
<evidence type="ECO:0000256" key="21">
    <source>
        <dbReference type="SAM" id="SignalP"/>
    </source>
</evidence>
<dbReference type="Proteomes" id="UP000075243">
    <property type="component" value="Unassembled WGS sequence"/>
</dbReference>
<evidence type="ECO:0000259" key="22">
    <source>
        <dbReference type="PROSITE" id="PS50011"/>
    </source>
</evidence>
<dbReference type="FunFam" id="3.30.200.20:FF:000330">
    <property type="entry name" value="G-type lectin S-receptor-like serine/threonine-protein kinase At4g03230"/>
    <property type="match status" value="1"/>
</dbReference>
<dbReference type="GO" id="GO:0005524">
    <property type="term" value="F:ATP binding"/>
    <property type="evidence" value="ECO:0007669"/>
    <property type="project" value="UniProtKB-KW"/>
</dbReference>